<comment type="caution">
    <text evidence="2">The sequence shown here is derived from an EMBL/GenBank/DDBJ whole genome shotgun (WGS) entry which is preliminary data.</text>
</comment>
<evidence type="ECO:0000313" key="3">
    <source>
        <dbReference type="Proteomes" id="UP000786560"/>
    </source>
</evidence>
<reference evidence="2" key="1">
    <citation type="journal article" date="2021" name="PeerJ">
        <title>Extensive microbial diversity within the chicken gut microbiome revealed by metagenomics and culture.</title>
        <authorList>
            <person name="Gilroy R."/>
            <person name="Ravi A."/>
            <person name="Getino M."/>
            <person name="Pursley I."/>
            <person name="Horton D.L."/>
            <person name="Alikhan N.F."/>
            <person name="Baker D."/>
            <person name="Gharbi K."/>
            <person name="Hall N."/>
            <person name="Watson M."/>
            <person name="Adriaenssens E.M."/>
            <person name="Foster-Nyarko E."/>
            <person name="Jarju S."/>
            <person name="Secka A."/>
            <person name="Antonio M."/>
            <person name="Oren A."/>
            <person name="Chaudhuri R.R."/>
            <person name="La Ragione R."/>
            <person name="Hildebrand F."/>
            <person name="Pallen M.J."/>
        </authorList>
    </citation>
    <scope>NUCLEOTIDE SEQUENCE</scope>
    <source>
        <strain evidence="2">ChiBcolR7-4860</strain>
    </source>
</reference>
<protein>
    <submittedName>
        <fullName evidence="2">Helix-turn-helix domain-containing protein</fullName>
    </submittedName>
</protein>
<gene>
    <name evidence="2" type="ORF">K8U73_07315</name>
</gene>
<organism evidence="2 3">
    <name type="scientific">Bifidobacterium pullorum subsp. gallinarum</name>
    <dbReference type="NCBI Taxonomy" id="78344"/>
    <lineage>
        <taxon>Bacteria</taxon>
        <taxon>Bacillati</taxon>
        <taxon>Actinomycetota</taxon>
        <taxon>Actinomycetes</taxon>
        <taxon>Bifidobacteriales</taxon>
        <taxon>Bifidobacteriaceae</taxon>
        <taxon>Bifidobacterium</taxon>
    </lineage>
</organism>
<accession>A0A921LX09</accession>
<dbReference type="RefSeq" id="WP_095347018.1">
    <property type="nucleotide sequence ID" value="NZ_DYUX01000024.1"/>
</dbReference>
<sequence length="53" mass="6013">MSIPETLTVPEAMAKLHCSKSFLYALIREGKLRSYTIGSKRLIDAESLARLFR</sequence>
<proteinExistence type="predicted"/>
<dbReference type="InterPro" id="IPR041657">
    <property type="entry name" value="HTH_17"/>
</dbReference>
<evidence type="ECO:0000313" key="2">
    <source>
        <dbReference type="EMBL" id="HJG42171.1"/>
    </source>
</evidence>
<reference evidence="2" key="2">
    <citation type="submission" date="2021-09" db="EMBL/GenBank/DDBJ databases">
        <authorList>
            <person name="Gilroy R."/>
        </authorList>
    </citation>
    <scope>NUCLEOTIDE SEQUENCE</scope>
    <source>
        <strain evidence="2">ChiBcolR7-4860</strain>
    </source>
</reference>
<evidence type="ECO:0000259" key="1">
    <source>
        <dbReference type="Pfam" id="PF12728"/>
    </source>
</evidence>
<dbReference type="Pfam" id="PF12728">
    <property type="entry name" value="HTH_17"/>
    <property type="match status" value="1"/>
</dbReference>
<dbReference type="AlphaFoldDB" id="A0A921LX09"/>
<dbReference type="Proteomes" id="UP000786560">
    <property type="component" value="Unassembled WGS sequence"/>
</dbReference>
<dbReference type="InterPro" id="IPR010093">
    <property type="entry name" value="SinI_DNA-bd"/>
</dbReference>
<dbReference type="NCBIfam" id="TIGR01764">
    <property type="entry name" value="excise"/>
    <property type="match status" value="1"/>
</dbReference>
<name>A0A921LX09_9BIFI</name>
<dbReference type="GO" id="GO:0003677">
    <property type="term" value="F:DNA binding"/>
    <property type="evidence" value="ECO:0007669"/>
    <property type="project" value="InterPro"/>
</dbReference>
<dbReference type="EMBL" id="DYUX01000024">
    <property type="protein sequence ID" value="HJG42171.1"/>
    <property type="molecule type" value="Genomic_DNA"/>
</dbReference>
<feature type="domain" description="Helix-turn-helix" evidence="1">
    <location>
        <begin position="7"/>
        <end position="52"/>
    </location>
</feature>